<evidence type="ECO:0000313" key="2">
    <source>
        <dbReference type="EMBL" id="KAF5788951.1"/>
    </source>
</evidence>
<keyword evidence="3" id="KW-1185">Reference proteome</keyword>
<dbReference type="Proteomes" id="UP000215914">
    <property type="component" value="Unassembled WGS sequence"/>
</dbReference>
<feature type="transmembrane region" description="Helical" evidence="1">
    <location>
        <begin position="21"/>
        <end position="39"/>
    </location>
</feature>
<accession>A0A9K3I2E3</accession>
<comment type="caution">
    <text evidence="2">The sequence shown here is derived from an EMBL/GenBank/DDBJ whole genome shotgun (WGS) entry which is preliminary data.</text>
</comment>
<keyword evidence="1" id="KW-0472">Membrane</keyword>
<protein>
    <submittedName>
        <fullName evidence="2">Uncharacterized protein</fullName>
    </submittedName>
</protein>
<dbReference type="Gramene" id="mRNA:HanXRQr2_Chr09g0365181">
    <property type="protein sequence ID" value="mRNA:HanXRQr2_Chr09g0365181"/>
    <property type="gene ID" value="HanXRQr2_Chr09g0365181"/>
</dbReference>
<evidence type="ECO:0000256" key="1">
    <source>
        <dbReference type="SAM" id="Phobius"/>
    </source>
</evidence>
<reference evidence="2" key="1">
    <citation type="journal article" date="2017" name="Nature">
        <title>The sunflower genome provides insights into oil metabolism, flowering and Asterid evolution.</title>
        <authorList>
            <person name="Badouin H."/>
            <person name="Gouzy J."/>
            <person name="Grassa C.J."/>
            <person name="Murat F."/>
            <person name="Staton S.E."/>
            <person name="Cottret L."/>
            <person name="Lelandais-Briere C."/>
            <person name="Owens G.L."/>
            <person name="Carrere S."/>
            <person name="Mayjonade B."/>
            <person name="Legrand L."/>
            <person name="Gill N."/>
            <person name="Kane N.C."/>
            <person name="Bowers J.E."/>
            <person name="Hubner S."/>
            <person name="Bellec A."/>
            <person name="Berard A."/>
            <person name="Berges H."/>
            <person name="Blanchet N."/>
            <person name="Boniface M.C."/>
            <person name="Brunel D."/>
            <person name="Catrice O."/>
            <person name="Chaidir N."/>
            <person name="Claudel C."/>
            <person name="Donnadieu C."/>
            <person name="Faraut T."/>
            <person name="Fievet G."/>
            <person name="Helmstetter N."/>
            <person name="King M."/>
            <person name="Knapp S.J."/>
            <person name="Lai Z."/>
            <person name="Le Paslier M.C."/>
            <person name="Lippi Y."/>
            <person name="Lorenzon L."/>
            <person name="Mandel J.R."/>
            <person name="Marage G."/>
            <person name="Marchand G."/>
            <person name="Marquand E."/>
            <person name="Bret-Mestries E."/>
            <person name="Morien E."/>
            <person name="Nambeesan S."/>
            <person name="Nguyen T."/>
            <person name="Pegot-Espagnet P."/>
            <person name="Pouilly N."/>
            <person name="Raftis F."/>
            <person name="Sallet E."/>
            <person name="Schiex T."/>
            <person name="Thomas J."/>
            <person name="Vandecasteele C."/>
            <person name="Vares D."/>
            <person name="Vear F."/>
            <person name="Vautrin S."/>
            <person name="Crespi M."/>
            <person name="Mangin B."/>
            <person name="Burke J.M."/>
            <person name="Salse J."/>
            <person name="Munos S."/>
            <person name="Vincourt P."/>
            <person name="Rieseberg L.H."/>
            <person name="Langlade N.B."/>
        </authorList>
    </citation>
    <scope>NUCLEOTIDE SEQUENCE</scope>
    <source>
        <tissue evidence="2">Leaves</tissue>
    </source>
</reference>
<dbReference type="EMBL" id="MNCJ02000324">
    <property type="protein sequence ID" value="KAF5788951.1"/>
    <property type="molecule type" value="Genomic_DNA"/>
</dbReference>
<organism evidence="2 3">
    <name type="scientific">Helianthus annuus</name>
    <name type="common">Common sunflower</name>
    <dbReference type="NCBI Taxonomy" id="4232"/>
    <lineage>
        <taxon>Eukaryota</taxon>
        <taxon>Viridiplantae</taxon>
        <taxon>Streptophyta</taxon>
        <taxon>Embryophyta</taxon>
        <taxon>Tracheophyta</taxon>
        <taxon>Spermatophyta</taxon>
        <taxon>Magnoliopsida</taxon>
        <taxon>eudicotyledons</taxon>
        <taxon>Gunneridae</taxon>
        <taxon>Pentapetalae</taxon>
        <taxon>asterids</taxon>
        <taxon>campanulids</taxon>
        <taxon>Asterales</taxon>
        <taxon>Asteraceae</taxon>
        <taxon>Asteroideae</taxon>
        <taxon>Heliantheae alliance</taxon>
        <taxon>Heliantheae</taxon>
        <taxon>Helianthus</taxon>
    </lineage>
</organism>
<gene>
    <name evidence="2" type="ORF">HanXRQr2_Chr09g0365181</name>
</gene>
<sequence length="40" mass="4789">MKMFSVCSNGKRRGTDFSLSSLFMYFLYTMFCCDIFLFSY</sequence>
<keyword evidence="1" id="KW-1133">Transmembrane helix</keyword>
<dbReference type="AlphaFoldDB" id="A0A9K3I2E3"/>
<keyword evidence="1" id="KW-0812">Transmembrane</keyword>
<evidence type="ECO:0000313" key="3">
    <source>
        <dbReference type="Proteomes" id="UP000215914"/>
    </source>
</evidence>
<proteinExistence type="predicted"/>
<reference evidence="2" key="2">
    <citation type="submission" date="2020-06" db="EMBL/GenBank/DDBJ databases">
        <title>Helianthus annuus Genome sequencing and assembly Release 2.</title>
        <authorList>
            <person name="Gouzy J."/>
            <person name="Langlade N."/>
            <person name="Munos S."/>
        </authorList>
    </citation>
    <scope>NUCLEOTIDE SEQUENCE</scope>
    <source>
        <tissue evidence="2">Leaves</tissue>
    </source>
</reference>
<name>A0A9K3I2E3_HELAN</name>